<comment type="caution">
    <text evidence="2">The sequence shown here is derived from an EMBL/GenBank/DDBJ whole genome shotgun (WGS) entry which is preliminary data.</text>
</comment>
<protein>
    <recommendedName>
        <fullName evidence="1">C-type lectin domain-containing protein</fullName>
    </recommendedName>
</protein>
<dbReference type="InterPro" id="IPR016186">
    <property type="entry name" value="C-type_lectin-like/link_sf"/>
</dbReference>
<organism evidence="2 3">
    <name type="scientific">Eubacterium album</name>
    <dbReference type="NCBI Taxonomy" id="2978477"/>
    <lineage>
        <taxon>Bacteria</taxon>
        <taxon>Bacillati</taxon>
        <taxon>Bacillota</taxon>
        <taxon>Clostridia</taxon>
        <taxon>Eubacteriales</taxon>
        <taxon>Eubacteriaceae</taxon>
        <taxon>Eubacterium</taxon>
    </lineage>
</organism>
<dbReference type="SUPFAM" id="SSF56436">
    <property type="entry name" value="C-type lectin-like"/>
    <property type="match status" value="1"/>
</dbReference>
<sequence length="249" mass="28549">MNNYWIGTYENFQYEEWTWIIDEEFLFNNWAYDEPNNYHNIIEGYGHIITGDYTSVNKYKTLGTWNDSSQDGAGYANTFFDLKNYGFICKIDNVNVNISDHDYSDKKVTVNGKFPFEMGTGGNSTTTDFYYRDSYFSEDSSSYNASLASMSISMALAGFGTPNSKDEPKNFNKNIVEVYNQIGFKDEYSCIYDFDKEEKLYNSHANLLFYDTSLSGPNSTDNSIGVHIAKKRIKINDKIKTLLSVVACK</sequence>
<gene>
    <name evidence="2" type="ORF">N5B56_13115</name>
</gene>
<keyword evidence="3" id="KW-1185">Reference proteome</keyword>
<dbReference type="InterPro" id="IPR016187">
    <property type="entry name" value="CTDL_fold"/>
</dbReference>
<dbReference type="RefSeq" id="WP_260979161.1">
    <property type="nucleotide sequence ID" value="NZ_JAODBU010000016.1"/>
</dbReference>
<dbReference type="Proteomes" id="UP001431199">
    <property type="component" value="Unassembled WGS sequence"/>
</dbReference>
<accession>A0ABT2M393</accession>
<evidence type="ECO:0000259" key="1">
    <source>
        <dbReference type="PROSITE" id="PS50041"/>
    </source>
</evidence>
<dbReference type="Gene3D" id="3.10.100.10">
    <property type="entry name" value="Mannose-Binding Protein A, subunit A"/>
    <property type="match status" value="1"/>
</dbReference>
<feature type="domain" description="C-type lectin" evidence="1">
    <location>
        <begin position="1"/>
        <end position="67"/>
    </location>
</feature>
<dbReference type="InterPro" id="IPR001304">
    <property type="entry name" value="C-type_lectin-like"/>
</dbReference>
<evidence type="ECO:0000313" key="2">
    <source>
        <dbReference type="EMBL" id="MCT7400004.1"/>
    </source>
</evidence>
<proteinExistence type="predicted"/>
<dbReference type="PROSITE" id="PS50041">
    <property type="entry name" value="C_TYPE_LECTIN_2"/>
    <property type="match status" value="1"/>
</dbReference>
<name>A0ABT2M393_9FIRM</name>
<evidence type="ECO:0000313" key="3">
    <source>
        <dbReference type="Proteomes" id="UP001431199"/>
    </source>
</evidence>
<dbReference type="EMBL" id="JAODBU010000016">
    <property type="protein sequence ID" value="MCT7400004.1"/>
    <property type="molecule type" value="Genomic_DNA"/>
</dbReference>
<reference evidence="2" key="1">
    <citation type="submission" date="2022-09" db="EMBL/GenBank/DDBJ databases">
        <title>Eubacterium sp. LFL-14 isolated from human feces.</title>
        <authorList>
            <person name="Liu F."/>
        </authorList>
    </citation>
    <scope>NUCLEOTIDE SEQUENCE</scope>
    <source>
        <strain evidence="2">LFL-14</strain>
    </source>
</reference>